<keyword evidence="6" id="KW-1185">Reference proteome</keyword>
<keyword evidence="2" id="KW-0680">Restriction system</keyword>
<dbReference type="Pfam" id="PF01420">
    <property type="entry name" value="Methylase_S"/>
    <property type="match status" value="1"/>
</dbReference>
<reference evidence="5 6" key="1">
    <citation type="submission" date="2020-11" db="EMBL/GenBank/DDBJ databases">
        <authorList>
            <person name="Peeters C."/>
        </authorList>
    </citation>
    <scope>NUCLEOTIDE SEQUENCE [LARGE SCALE GENOMIC DNA]</scope>
    <source>
        <strain evidence="5 6">LMG 7974</strain>
    </source>
</reference>
<comment type="similarity">
    <text evidence="1">Belongs to the type-I restriction system S methylase family.</text>
</comment>
<keyword evidence="3" id="KW-0238">DNA-binding</keyword>
<dbReference type="SUPFAM" id="SSF116734">
    <property type="entry name" value="DNA methylase specificity domain"/>
    <property type="match status" value="1"/>
</dbReference>
<dbReference type="EMBL" id="CAJHOF010000021">
    <property type="protein sequence ID" value="CAD7289682.1"/>
    <property type="molecule type" value="Genomic_DNA"/>
</dbReference>
<dbReference type="PANTHER" id="PTHR30408">
    <property type="entry name" value="TYPE-1 RESTRICTION ENZYME ECOKI SPECIFICITY PROTEIN"/>
    <property type="match status" value="1"/>
</dbReference>
<sequence length="258" mass="29079">MLKKARYFYRLATWQIYEELFSASNRDKFSHLNINTRSLSQSLNATGRLDSEYYQNKYDEIEAVIKNYHGGYCKLKDIVVNRSGGFAFSSDSYLENGKLALIRINNIKNASLDLQNIVYLPDDAEFLSPKDKTYKNDILISMSGSIGLCCVIYDEINAMVNQRILKISVSEFEENVLCLIINSICCQLQLQRVGTGGVQTNISSDDILGIIIPKINPQVQAQIADKIKKSFALRKQSNEILQIAKSKVETAIEQGLAI</sequence>
<evidence type="ECO:0000259" key="4">
    <source>
        <dbReference type="Pfam" id="PF01420"/>
    </source>
</evidence>
<evidence type="ECO:0000256" key="3">
    <source>
        <dbReference type="ARBA" id="ARBA00023125"/>
    </source>
</evidence>
<evidence type="ECO:0000313" key="5">
    <source>
        <dbReference type="EMBL" id="CAD7289682.1"/>
    </source>
</evidence>
<comment type="caution">
    <text evidence="5">The sequence shown here is derived from an EMBL/GenBank/DDBJ whole genome shotgun (WGS) entry which is preliminary data.</text>
</comment>
<dbReference type="RefSeq" id="WP_229933530.1">
    <property type="nucleotide sequence ID" value="NZ_CAJHOF010000021.1"/>
</dbReference>
<proteinExistence type="inferred from homology"/>
<dbReference type="Proteomes" id="UP000789803">
    <property type="component" value="Unassembled WGS sequence"/>
</dbReference>
<accession>A0ABM8Q9P0</accession>
<gene>
    <name evidence="5" type="ORF">LMG7974_01759</name>
</gene>
<evidence type="ECO:0000256" key="1">
    <source>
        <dbReference type="ARBA" id="ARBA00010923"/>
    </source>
</evidence>
<evidence type="ECO:0000256" key="2">
    <source>
        <dbReference type="ARBA" id="ARBA00022747"/>
    </source>
</evidence>
<dbReference type="PANTHER" id="PTHR30408:SF12">
    <property type="entry name" value="TYPE I RESTRICTION ENZYME MJAVIII SPECIFICITY SUBUNIT"/>
    <property type="match status" value="1"/>
</dbReference>
<name>A0ABM8Q9P0_9BACT</name>
<evidence type="ECO:0000313" key="6">
    <source>
        <dbReference type="Proteomes" id="UP000789803"/>
    </source>
</evidence>
<organism evidence="5 6">
    <name type="scientific">Campylobacter majalis</name>
    <dbReference type="NCBI Taxonomy" id="2790656"/>
    <lineage>
        <taxon>Bacteria</taxon>
        <taxon>Pseudomonadati</taxon>
        <taxon>Campylobacterota</taxon>
        <taxon>Epsilonproteobacteria</taxon>
        <taxon>Campylobacterales</taxon>
        <taxon>Campylobacteraceae</taxon>
        <taxon>Campylobacter</taxon>
    </lineage>
</organism>
<dbReference type="Gene3D" id="3.90.220.20">
    <property type="entry name" value="DNA methylase specificity domains"/>
    <property type="match status" value="1"/>
</dbReference>
<protein>
    <recommendedName>
        <fullName evidence="4">Type I restriction modification DNA specificity domain-containing protein</fullName>
    </recommendedName>
</protein>
<dbReference type="InterPro" id="IPR052021">
    <property type="entry name" value="Type-I_RS_S_subunit"/>
</dbReference>
<dbReference type="InterPro" id="IPR000055">
    <property type="entry name" value="Restrct_endonuc_typeI_TRD"/>
</dbReference>
<feature type="domain" description="Type I restriction modification DNA specificity" evidence="4">
    <location>
        <begin position="74"/>
        <end position="237"/>
    </location>
</feature>
<dbReference type="InterPro" id="IPR044946">
    <property type="entry name" value="Restrct_endonuc_typeI_TRD_sf"/>
</dbReference>